<name>A0ACC2V1A9_9TREE</name>
<evidence type="ECO:0000313" key="2">
    <source>
        <dbReference type="Proteomes" id="UP001230649"/>
    </source>
</evidence>
<organism evidence="1 2">
    <name type="scientific">Naganishia adeliensis</name>
    <dbReference type="NCBI Taxonomy" id="92952"/>
    <lineage>
        <taxon>Eukaryota</taxon>
        <taxon>Fungi</taxon>
        <taxon>Dikarya</taxon>
        <taxon>Basidiomycota</taxon>
        <taxon>Agaricomycotina</taxon>
        <taxon>Tremellomycetes</taxon>
        <taxon>Filobasidiales</taxon>
        <taxon>Filobasidiaceae</taxon>
        <taxon>Naganishia</taxon>
    </lineage>
</organism>
<accession>A0ACC2V1A9</accession>
<dbReference type="EMBL" id="JASBWS010000173">
    <property type="protein sequence ID" value="KAJ9092471.1"/>
    <property type="molecule type" value="Genomic_DNA"/>
</dbReference>
<comment type="caution">
    <text evidence="1">The sequence shown here is derived from an EMBL/GenBank/DDBJ whole genome shotgun (WGS) entry which is preliminary data.</text>
</comment>
<proteinExistence type="predicted"/>
<reference evidence="1" key="1">
    <citation type="submission" date="2023-04" db="EMBL/GenBank/DDBJ databases">
        <title>Draft Genome sequencing of Naganishia species isolated from polar environments using Oxford Nanopore Technology.</title>
        <authorList>
            <person name="Leo P."/>
            <person name="Venkateswaran K."/>
        </authorList>
    </citation>
    <scope>NUCLEOTIDE SEQUENCE</scope>
    <source>
        <strain evidence="1">MNA-CCFEE 5262</strain>
    </source>
</reference>
<protein>
    <submittedName>
        <fullName evidence="1">Uncharacterized protein</fullName>
    </submittedName>
</protein>
<keyword evidence="2" id="KW-1185">Reference proteome</keyword>
<evidence type="ECO:0000313" key="1">
    <source>
        <dbReference type="EMBL" id="KAJ9092471.1"/>
    </source>
</evidence>
<dbReference type="Proteomes" id="UP001230649">
    <property type="component" value="Unassembled WGS sequence"/>
</dbReference>
<gene>
    <name evidence="1" type="ORF">QFC20_007358</name>
</gene>
<sequence length="347" mass="39985">MGACMSSSSDGDDVDLRRSRELDKLLKEDEKRARKHIKLLLLGAGASGKSTVLKQMRFIHNVTFSEEEVEYYRQLVFDNIVQGMKLIIDAMDEWEMTVDPSNRRYITLVDNAPDIKDGQTFPLEYREPLERLWRDRGVQLACSRGNEYALPENLPYFYAQLDRLWQGDFKPSHQDILRIRVKTTGISETKFTENDLTYSLFDVGGQRSERRKWVSCFENVTAVLFLVALSGYNSTLVEDKDSNQMHEALMLFDSICNSQWFLKTNMILFLNKDDVFRAQLENPNSQIADYFPDYDGPSGPAGYEAGREFFKKQFAGLNRSMAKEVYTHFTNATDTAMLKVVMAARAR</sequence>